<evidence type="ECO:0000313" key="5">
    <source>
        <dbReference type="Proteomes" id="UP000472265"/>
    </source>
</evidence>
<dbReference type="SUPFAM" id="SSF50729">
    <property type="entry name" value="PH domain-like"/>
    <property type="match status" value="1"/>
</dbReference>
<evidence type="ECO:0000313" key="4">
    <source>
        <dbReference type="Ensembl" id="ENSSAUP00010046923.1"/>
    </source>
</evidence>
<evidence type="ECO:0000256" key="2">
    <source>
        <dbReference type="ARBA" id="ARBA00022490"/>
    </source>
</evidence>
<reference evidence="4" key="2">
    <citation type="submission" date="2025-08" db="UniProtKB">
        <authorList>
            <consortium name="Ensembl"/>
        </authorList>
    </citation>
    <scope>IDENTIFICATION</scope>
</reference>
<comment type="subcellular location">
    <subcellularLocation>
        <location evidence="1">Cytoplasm</location>
    </subcellularLocation>
</comment>
<dbReference type="GO" id="GO:0005737">
    <property type="term" value="C:cytoplasm"/>
    <property type="evidence" value="ECO:0007669"/>
    <property type="project" value="UniProtKB-SubCell"/>
</dbReference>
<accession>A0A671X7C1</accession>
<dbReference type="GO" id="GO:0008432">
    <property type="term" value="F:JUN kinase binding"/>
    <property type="evidence" value="ECO:0007669"/>
    <property type="project" value="TreeGrafter"/>
</dbReference>
<sequence>MRTGATGIFPAFYAVNVAKDVNGCVEQFLVRFLGSVQVPIHKGNDVLCAAMQKVAYNRRLASHPPSPCVLEVSLKGVKISVQDQCHSVHRCFHFFQLKNISFCGCHPKYSNTVCSWLQMKSAALSPLYSSPTPGSNLLHCKLIR</sequence>
<evidence type="ECO:0000259" key="3">
    <source>
        <dbReference type="Pfam" id="PF00640"/>
    </source>
</evidence>
<organism evidence="4 5">
    <name type="scientific">Sparus aurata</name>
    <name type="common">Gilthead sea bream</name>
    <dbReference type="NCBI Taxonomy" id="8175"/>
    <lineage>
        <taxon>Eukaryota</taxon>
        <taxon>Metazoa</taxon>
        <taxon>Chordata</taxon>
        <taxon>Craniata</taxon>
        <taxon>Vertebrata</taxon>
        <taxon>Euteleostomi</taxon>
        <taxon>Actinopterygii</taxon>
        <taxon>Neopterygii</taxon>
        <taxon>Teleostei</taxon>
        <taxon>Neoteleostei</taxon>
        <taxon>Acanthomorphata</taxon>
        <taxon>Eupercaria</taxon>
        <taxon>Spariformes</taxon>
        <taxon>Sparidae</taxon>
        <taxon>Sparus</taxon>
    </lineage>
</organism>
<dbReference type="Proteomes" id="UP000472265">
    <property type="component" value="Chromosome 8"/>
</dbReference>
<dbReference type="InterPro" id="IPR006020">
    <property type="entry name" value="PTB/PI_dom"/>
</dbReference>
<keyword evidence="2" id="KW-0963">Cytoplasm</keyword>
<reference evidence="4" key="1">
    <citation type="submission" date="2021-04" db="EMBL/GenBank/DDBJ databases">
        <authorList>
            <consortium name="Wellcome Sanger Institute Data Sharing"/>
        </authorList>
    </citation>
    <scope>NUCLEOTIDE SEQUENCE [LARGE SCALE GENOMIC DNA]</scope>
</reference>
<protein>
    <recommendedName>
        <fullName evidence="3">PID domain-containing protein</fullName>
    </recommendedName>
</protein>
<proteinExistence type="predicted"/>
<evidence type="ECO:0000256" key="1">
    <source>
        <dbReference type="ARBA" id="ARBA00004496"/>
    </source>
</evidence>
<dbReference type="GO" id="GO:0007254">
    <property type="term" value="P:JNK cascade"/>
    <property type="evidence" value="ECO:0007669"/>
    <property type="project" value="TreeGrafter"/>
</dbReference>
<dbReference type="GO" id="GO:0005078">
    <property type="term" value="F:MAP-kinase scaffold activity"/>
    <property type="evidence" value="ECO:0007669"/>
    <property type="project" value="TreeGrafter"/>
</dbReference>
<dbReference type="InParanoid" id="A0A671X7C1"/>
<dbReference type="InterPro" id="IPR047178">
    <property type="entry name" value="JIP1_scaffold"/>
</dbReference>
<dbReference type="PANTHER" id="PTHR47437:SF3">
    <property type="entry name" value="C-JUN-AMINO-TERMINAL KINASE-INTERACTING PROTEIN 1"/>
    <property type="match status" value="1"/>
</dbReference>
<dbReference type="AlphaFoldDB" id="A0A671X7C1"/>
<reference evidence="4" key="3">
    <citation type="submission" date="2025-09" db="UniProtKB">
        <authorList>
            <consortium name="Ensembl"/>
        </authorList>
    </citation>
    <scope>IDENTIFICATION</scope>
</reference>
<keyword evidence="5" id="KW-1185">Reference proteome</keyword>
<feature type="domain" description="PID" evidence="3">
    <location>
        <begin position="28"/>
        <end position="110"/>
    </location>
</feature>
<dbReference type="InterPro" id="IPR011993">
    <property type="entry name" value="PH-like_dom_sf"/>
</dbReference>
<dbReference type="Gene3D" id="2.30.29.30">
    <property type="entry name" value="Pleckstrin-homology domain (PH domain)/Phosphotyrosine-binding domain (PTB)"/>
    <property type="match status" value="1"/>
</dbReference>
<dbReference type="Ensembl" id="ENSSAUT00010049327.1">
    <property type="protein sequence ID" value="ENSSAUP00010046923.1"/>
    <property type="gene ID" value="ENSSAUG00010019536.1"/>
</dbReference>
<dbReference type="PANTHER" id="PTHR47437">
    <property type="entry name" value="JNK-INTERACTING PROTEIN 1-LIKE PROTEIN"/>
    <property type="match status" value="1"/>
</dbReference>
<dbReference type="Pfam" id="PF00640">
    <property type="entry name" value="PID"/>
    <property type="match status" value="1"/>
</dbReference>
<dbReference type="GO" id="GO:0046328">
    <property type="term" value="P:regulation of JNK cascade"/>
    <property type="evidence" value="ECO:0007669"/>
    <property type="project" value="InterPro"/>
</dbReference>
<name>A0A671X7C1_SPAAU</name>
<dbReference type="GeneTree" id="ENSGT00940000157089"/>